<proteinExistence type="predicted"/>
<name>A0A2D4MMA0_9SAUR</name>
<sequence length="110" mass="12295">MPVGQVGNGGSPRAAPALANIGETLRCHFYGLLDRFSSILWLYDRVHGNRHADEDGAFHSVSWVTDGSHHHPHVYPTCLLAARPTRSGYFRQRDSIYSPVLERADDSLEH</sequence>
<evidence type="ECO:0000313" key="1">
    <source>
        <dbReference type="EMBL" id="LAB34551.1"/>
    </source>
</evidence>
<organism evidence="1">
    <name type="scientific">Micrurus spixii</name>
    <name type="common">Amazon coral snake</name>
    <dbReference type="NCBI Taxonomy" id="129469"/>
    <lineage>
        <taxon>Eukaryota</taxon>
        <taxon>Metazoa</taxon>
        <taxon>Chordata</taxon>
        <taxon>Craniata</taxon>
        <taxon>Vertebrata</taxon>
        <taxon>Euteleostomi</taxon>
        <taxon>Lepidosauria</taxon>
        <taxon>Squamata</taxon>
        <taxon>Bifurcata</taxon>
        <taxon>Unidentata</taxon>
        <taxon>Episquamata</taxon>
        <taxon>Toxicofera</taxon>
        <taxon>Serpentes</taxon>
        <taxon>Colubroidea</taxon>
        <taxon>Elapidae</taxon>
        <taxon>Elapinae</taxon>
        <taxon>Micrurus</taxon>
    </lineage>
</organism>
<dbReference type="EMBL" id="IACM01106632">
    <property type="protein sequence ID" value="LAB34551.1"/>
    <property type="molecule type" value="Transcribed_RNA"/>
</dbReference>
<reference evidence="1" key="2">
    <citation type="submission" date="2017-11" db="EMBL/GenBank/DDBJ databases">
        <title>Coralsnake Venomics: Analyses of Venom Gland Transcriptomes and Proteomes of Six Brazilian Taxa.</title>
        <authorList>
            <person name="Aird S.D."/>
            <person name="Jorge da Silva N."/>
            <person name="Qiu L."/>
            <person name="Villar-Briones A."/>
            <person name="Aparecida-Saddi V."/>
            <person name="Campos-Telles M.P."/>
            <person name="Grau M."/>
            <person name="Mikheyev A.S."/>
        </authorList>
    </citation>
    <scope>NUCLEOTIDE SEQUENCE</scope>
    <source>
        <tissue evidence="1">Venom_gland</tissue>
    </source>
</reference>
<protein>
    <submittedName>
        <fullName evidence="1">Uncharacterized protein</fullName>
    </submittedName>
</protein>
<dbReference type="AlphaFoldDB" id="A0A2D4MMA0"/>
<reference evidence="1" key="1">
    <citation type="submission" date="2017-07" db="EMBL/GenBank/DDBJ databases">
        <authorList>
            <person name="Mikheyev A."/>
            <person name="Grau M."/>
        </authorList>
    </citation>
    <scope>NUCLEOTIDE SEQUENCE</scope>
    <source>
        <tissue evidence="1">Venom_gland</tissue>
    </source>
</reference>
<accession>A0A2D4MMA0</accession>